<evidence type="ECO:0000313" key="2">
    <source>
        <dbReference type="Proteomes" id="UP000191691"/>
    </source>
</evidence>
<name>A0A1V6VSQ0_PENNA</name>
<dbReference type="AlphaFoldDB" id="A0A1V6VSQ0"/>
<reference evidence="2" key="1">
    <citation type="journal article" date="2017" name="Nat. Microbiol.">
        <title>Global analysis of biosynthetic gene clusters reveals vast potential of secondary metabolite production in Penicillium species.</title>
        <authorList>
            <person name="Nielsen J.C."/>
            <person name="Grijseels S."/>
            <person name="Prigent S."/>
            <person name="Ji B."/>
            <person name="Dainat J."/>
            <person name="Nielsen K.F."/>
            <person name="Frisvad J.C."/>
            <person name="Workman M."/>
            <person name="Nielsen J."/>
        </authorList>
    </citation>
    <scope>NUCLEOTIDE SEQUENCE [LARGE SCALE GENOMIC DNA]</scope>
    <source>
        <strain evidence="2">IBT 13039</strain>
    </source>
</reference>
<organism evidence="1 2">
    <name type="scientific">Penicillium nalgiovense</name>
    <dbReference type="NCBI Taxonomy" id="60175"/>
    <lineage>
        <taxon>Eukaryota</taxon>
        <taxon>Fungi</taxon>
        <taxon>Dikarya</taxon>
        <taxon>Ascomycota</taxon>
        <taxon>Pezizomycotina</taxon>
        <taxon>Eurotiomycetes</taxon>
        <taxon>Eurotiomycetidae</taxon>
        <taxon>Eurotiales</taxon>
        <taxon>Aspergillaceae</taxon>
        <taxon>Penicillium</taxon>
    </lineage>
</organism>
<comment type="caution">
    <text evidence="1">The sequence shown here is derived from an EMBL/GenBank/DDBJ whole genome shotgun (WGS) entry which is preliminary data.</text>
</comment>
<dbReference type="EMBL" id="MOOB01000467">
    <property type="protein sequence ID" value="OQE53627.1"/>
    <property type="molecule type" value="Genomic_DNA"/>
</dbReference>
<accession>A0A1V6VSQ0</accession>
<gene>
    <name evidence="1" type="ORF">PENNAL_c0467G09577</name>
</gene>
<feature type="non-terminal residue" evidence="1">
    <location>
        <position position="119"/>
    </location>
</feature>
<sequence>MNLISVPKLLRDRYSVVAHPQNVFVQRRGRTVGTAYHAEEDLLVLRCHISKRSRERVQLARAPATHGHTDSLEPQAVAIYVDDPQELSDAECAASTSKLGGEAVILEEDVCKGADKASE</sequence>
<dbReference type="Proteomes" id="UP000191691">
    <property type="component" value="Unassembled WGS sequence"/>
</dbReference>
<protein>
    <submittedName>
        <fullName evidence="1">Uncharacterized protein</fullName>
    </submittedName>
</protein>
<evidence type="ECO:0000313" key="1">
    <source>
        <dbReference type="EMBL" id="OQE53627.1"/>
    </source>
</evidence>
<keyword evidence="2" id="KW-1185">Reference proteome</keyword>
<proteinExistence type="predicted"/>